<dbReference type="AlphaFoldDB" id="A0A1T3NUS8"/>
<proteinExistence type="predicted"/>
<reference evidence="1 2" key="1">
    <citation type="submission" date="2017-03" db="EMBL/GenBank/DDBJ databases">
        <title>Draft genome sequence of Streptomyces scabrisporus NF3, endophyte isolated from Amphipterygium adstringens.</title>
        <authorList>
            <person name="Vazquez M."/>
            <person name="Ceapa C.D."/>
            <person name="Rodriguez Luna D."/>
            <person name="Sanchez Esquivel S."/>
        </authorList>
    </citation>
    <scope>NUCLEOTIDE SEQUENCE [LARGE SCALE GENOMIC DNA]</scope>
    <source>
        <strain evidence="1 2">NF3</strain>
    </source>
</reference>
<evidence type="ECO:0000313" key="2">
    <source>
        <dbReference type="Proteomes" id="UP000190037"/>
    </source>
</evidence>
<dbReference type="RefSeq" id="WP_078974876.1">
    <property type="nucleotide sequence ID" value="NZ_MWQN01000001.1"/>
</dbReference>
<dbReference type="eggNOG" id="ENOG50318WM">
    <property type="taxonomic scope" value="Bacteria"/>
</dbReference>
<dbReference type="STRING" id="159449.B4N89_06295"/>
<evidence type="ECO:0000313" key="1">
    <source>
        <dbReference type="EMBL" id="OPC80619.1"/>
    </source>
</evidence>
<keyword evidence="2" id="KW-1185">Reference proteome</keyword>
<dbReference type="Proteomes" id="UP000190037">
    <property type="component" value="Unassembled WGS sequence"/>
</dbReference>
<dbReference type="OrthoDB" id="3210980at2"/>
<comment type="caution">
    <text evidence="1">The sequence shown here is derived from an EMBL/GenBank/DDBJ whole genome shotgun (WGS) entry which is preliminary data.</text>
</comment>
<organism evidence="1 2">
    <name type="scientific">Embleya scabrispora</name>
    <dbReference type="NCBI Taxonomy" id="159449"/>
    <lineage>
        <taxon>Bacteria</taxon>
        <taxon>Bacillati</taxon>
        <taxon>Actinomycetota</taxon>
        <taxon>Actinomycetes</taxon>
        <taxon>Kitasatosporales</taxon>
        <taxon>Streptomycetaceae</taxon>
        <taxon>Embleya</taxon>
    </lineage>
</organism>
<dbReference type="Pfam" id="PF11452">
    <property type="entry name" value="DUF3000"/>
    <property type="match status" value="1"/>
</dbReference>
<dbReference type="InterPro" id="IPR021555">
    <property type="entry name" value="DUF3000"/>
</dbReference>
<name>A0A1T3NUS8_9ACTN</name>
<protein>
    <recommendedName>
        <fullName evidence="3">Enoyl-CoA hydratase</fullName>
    </recommendedName>
</protein>
<sequence>MAGVGETEEPEEFRQALAGWRAAVLRPEIVLEEMARPRGLAPYSAAFTAEVALGEDEDELAGGRIVLLHDPAGHEAWEGTFRVVTMTRAELEPELAMDPLLPEVGWTWLTESLYAVGATYRAPSGTVSRSTSQGFGGLSGQIARTEIEIRASWTPADDELSPHLLAWTELLCTCAGLPPVTAGEGVVAIPRRPSRPGS</sequence>
<dbReference type="EMBL" id="MWQN01000001">
    <property type="protein sequence ID" value="OPC80619.1"/>
    <property type="molecule type" value="Genomic_DNA"/>
</dbReference>
<evidence type="ECO:0008006" key="3">
    <source>
        <dbReference type="Google" id="ProtNLM"/>
    </source>
</evidence>
<accession>A0A1T3NUS8</accession>
<gene>
    <name evidence="1" type="ORF">B4N89_06295</name>
</gene>